<dbReference type="PANTHER" id="PTHR31793">
    <property type="entry name" value="4-HYDROXYBENZOYL-COA THIOESTERASE FAMILY MEMBER"/>
    <property type="match status" value="1"/>
</dbReference>
<keyword evidence="2" id="KW-0378">Hydrolase</keyword>
<dbReference type="RefSeq" id="WP_077925745.1">
    <property type="nucleotide sequence ID" value="NZ_BAABKE010000005.1"/>
</dbReference>
<name>A0ABP9MU31_9GAMM</name>
<evidence type="ECO:0000256" key="2">
    <source>
        <dbReference type="ARBA" id="ARBA00022801"/>
    </source>
</evidence>
<dbReference type="InterPro" id="IPR014166">
    <property type="entry name" value="Tol-Pal_acyl-CoA_thioesterase"/>
</dbReference>
<dbReference type="InterPro" id="IPR006684">
    <property type="entry name" value="YbgC/YbaW"/>
</dbReference>
<dbReference type="Gene3D" id="3.10.129.10">
    <property type="entry name" value="Hotdog Thioesterase"/>
    <property type="match status" value="1"/>
</dbReference>
<dbReference type="Pfam" id="PF13279">
    <property type="entry name" value="4HBT_2"/>
    <property type="match status" value="1"/>
</dbReference>
<evidence type="ECO:0000256" key="1">
    <source>
        <dbReference type="ARBA" id="ARBA00005953"/>
    </source>
</evidence>
<dbReference type="NCBIfam" id="TIGR00051">
    <property type="entry name" value="YbgC/FadM family acyl-CoA thioesterase"/>
    <property type="match status" value="1"/>
</dbReference>
<proteinExistence type="inferred from homology"/>
<comment type="similarity">
    <text evidence="1">Belongs to the 4-hydroxybenzoyl-CoA thioesterase family.</text>
</comment>
<dbReference type="PIRSF" id="PIRSF003230">
    <property type="entry name" value="YbgC"/>
    <property type="match status" value="1"/>
</dbReference>
<accession>A0ABP9MU31</accession>
<dbReference type="SUPFAM" id="SSF54637">
    <property type="entry name" value="Thioesterase/thiol ester dehydrase-isomerase"/>
    <property type="match status" value="1"/>
</dbReference>
<dbReference type="InterPro" id="IPR050563">
    <property type="entry name" value="4-hydroxybenzoyl-CoA_TE"/>
</dbReference>
<dbReference type="NCBIfam" id="TIGR02799">
    <property type="entry name" value="thio_ybgC"/>
    <property type="match status" value="1"/>
</dbReference>
<dbReference type="InterPro" id="IPR008272">
    <property type="entry name" value="HB-CoA_thioesterase_AS"/>
</dbReference>
<organism evidence="3 4">
    <name type="scientific">Wohlfahrtiimonas larvae</name>
    <dbReference type="NCBI Taxonomy" id="1157986"/>
    <lineage>
        <taxon>Bacteria</taxon>
        <taxon>Pseudomonadati</taxon>
        <taxon>Pseudomonadota</taxon>
        <taxon>Gammaproteobacteria</taxon>
        <taxon>Cardiobacteriales</taxon>
        <taxon>Ignatzschineriaceae</taxon>
        <taxon>Wohlfahrtiimonas</taxon>
    </lineage>
</organism>
<evidence type="ECO:0000313" key="4">
    <source>
        <dbReference type="Proteomes" id="UP001500631"/>
    </source>
</evidence>
<evidence type="ECO:0000313" key="3">
    <source>
        <dbReference type="EMBL" id="GAA5101268.1"/>
    </source>
</evidence>
<comment type="caution">
    <text evidence="3">The sequence shown here is derived from an EMBL/GenBank/DDBJ whole genome shotgun (WGS) entry which is preliminary data.</text>
</comment>
<sequence length="132" mass="15391">MEEKQQLVFRLPIRVYYEDTDAGGVVYHSIYLNFMERARTEWMLNRGINLNDYAAQEQKMFVVKSIQVDYKKPAHLCDDLIVETSVAKLTATRVCFQQLIYRNEELLVSGLVELVCLNTETRRPIPLPSLFS</sequence>
<dbReference type="EMBL" id="BAABKE010000005">
    <property type="protein sequence ID" value="GAA5101268.1"/>
    <property type="molecule type" value="Genomic_DNA"/>
</dbReference>
<dbReference type="InterPro" id="IPR029069">
    <property type="entry name" value="HotDog_dom_sf"/>
</dbReference>
<dbReference type="Proteomes" id="UP001500631">
    <property type="component" value="Unassembled WGS sequence"/>
</dbReference>
<keyword evidence="4" id="KW-1185">Reference proteome</keyword>
<dbReference type="PROSITE" id="PS01328">
    <property type="entry name" value="4HBCOA_THIOESTERASE"/>
    <property type="match status" value="1"/>
</dbReference>
<gene>
    <name evidence="3" type="primary">ybgC</name>
    <name evidence="3" type="ORF">GCM10023338_16910</name>
</gene>
<dbReference type="PANTHER" id="PTHR31793:SF37">
    <property type="entry name" value="ACYL-COA THIOESTER HYDROLASE YBGC"/>
    <property type="match status" value="1"/>
</dbReference>
<reference evidence="4" key="1">
    <citation type="journal article" date="2019" name="Int. J. Syst. Evol. Microbiol.">
        <title>The Global Catalogue of Microorganisms (GCM) 10K type strain sequencing project: providing services to taxonomists for standard genome sequencing and annotation.</title>
        <authorList>
            <consortium name="The Broad Institute Genomics Platform"/>
            <consortium name="The Broad Institute Genome Sequencing Center for Infectious Disease"/>
            <person name="Wu L."/>
            <person name="Ma J."/>
        </authorList>
    </citation>
    <scope>NUCLEOTIDE SEQUENCE [LARGE SCALE GENOMIC DNA]</scope>
    <source>
        <strain evidence="4">JCM 18424</strain>
    </source>
</reference>
<dbReference type="CDD" id="cd00586">
    <property type="entry name" value="4HBT"/>
    <property type="match status" value="1"/>
</dbReference>
<protein>
    <submittedName>
        <fullName evidence="3">Tol-pal system-associated acyl-CoA thioesterase</fullName>
    </submittedName>
</protein>